<dbReference type="GO" id="GO:0005524">
    <property type="term" value="F:ATP binding"/>
    <property type="evidence" value="ECO:0007669"/>
    <property type="project" value="UniProtKB-KW"/>
</dbReference>
<keyword evidence="3 4" id="KW-0067">ATP-binding</keyword>
<evidence type="ECO:0000256" key="2">
    <source>
        <dbReference type="ARBA" id="ARBA00022741"/>
    </source>
</evidence>
<proteinExistence type="predicted"/>
<dbReference type="OrthoDB" id="5296765at2"/>
<name>A0A410W6L4_9CORY</name>
<keyword evidence="4" id="KW-0378">Hydrolase</keyword>
<dbReference type="InterPro" id="IPR027417">
    <property type="entry name" value="P-loop_NTPase"/>
</dbReference>
<dbReference type="GO" id="GO:0016887">
    <property type="term" value="F:ATP hydrolysis activity"/>
    <property type="evidence" value="ECO:0007669"/>
    <property type="project" value="InterPro"/>
</dbReference>
<keyword evidence="2" id="KW-0547">Nucleotide-binding</keyword>
<dbReference type="Pfam" id="PF00005">
    <property type="entry name" value="ABC_tran"/>
    <property type="match status" value="1"/>
</dbReference>
<organism evidence="4 5">
    <name type="scientific">Corynebacterium pelargi</name>
    <dbReference type="NCBI Taxonomy" id="1471400"/>
    <lineage>
        <taxon>Bacteria</taxon>
        <taxon>Bacillati</taxon>
        <taxon>Actinomycetota</taxon>
        <taxon>Actinomycetes</taxon>
        <taxon>Mycobacteriales</taxon>
        <taxon>Corynebacteriaceae</taxon>
        <taxon>Corynebacterium</taxon>
    </lineage>
</organism>
<evidence type="ECO:0000313" key="4">
    <source>
        <dbReference type="EMBL" id="QAU51580.1"/>
    </source>
</evidence>
<dbReference type="InterPro" id="IPR050153">
    <property type="entry name" value="Metal_Ion_Import_ABC"/>
</dbReference>
<dbReference type="SUPFAM" id="SSF52540">
    <property type="entry name" value="P-loop containing nucleoside triphosphate hydrolases"/>
    <property type="match status" value="1"/>
</dbReference>
<dbReference type="RefSeq" id="WP_128889145.1">
    <property type="nucleotide sequence ID" value="NZ_BMCX01000006.1"/>
</dbReference>
<keyword evidence="5" id="KW-1185">Reference proteome</keyword>
<dbReference type="Proteomes" id="UP000288929">
    <property type="component" value="Chromosome"/>
</dbReference>
<sequence>MLEIHDLNVNFGARAVLEGVELHLQQPGMCALLGPNGAGKTTLLRSIMGLVPYRGTLKAPENRAYVPQISQFQWSYPMTCIDVVKTGAIRGMWRRNKVQHQGEEALELVQMGHLRDRGIAALSGGQRQRLLLARALVEQPALLLLDEPFNGVDVPSQLLIQEVIARLRNTLVLISTHDIPSALDTAHTMVLLNQRVIAQGSVQQLRDPALWERGFGLSAQSSMVRAYIRQIEEAA</sequence>
<dbReference type="Gene3D" id="3.40.50.300">
    <property type="entry name" value="P-loop containing nucleotide triphosphate hydrolases"/>
    <property type="match status" value="1"/>
</dbReference>
<dbReference type="PANTHER" id="PTHR42734">
    <property type="entry name" value="METAL TRANSPORT SYSTEM ATP-BINDING PROTEIN TM_0124-RELATED"/>
    <property type="match status" value="1"/>
</dbReference>
<dbReference type="SMART" id="SM00382">
    <property type="entry name" value="AAA"/>
    <property type="match status" value="1"/>
</dbReference>
<dbReference type="InterPro" id="IPR003439">
    <property type="entry name" value="ABC_transporter-like_ATP-bd"/>
</dbReference>
<dbReference type="EC" id="3.6.3.-" evidence="4"/>
<dbReference type="InterPro" id="IPR017871">
    <property type="entry name" value="ABC_transporter-like_CS"/>
</dbReference>
<reference evidence="4 5" key="1">
    <citation type="submission" date="2019-01" db="EMBL/GenBank/DDBJ databases">
        <authorList>
            <person name="Ruckert C."/>
            <person name="Busche T."/>
            <person name="Kalinowski J."/>
        </authorList>
    </citation>
    <scope>NUCLEOTIDE SEQUENCE [LARGE SCALE GENOMIC DNA]</scope>
    <source>
        <strain evidence="4 5">136/3</strain>
    </source>
</reference>
<protein>
    <submittedName>
        <fullName evidence="4">Zinc import ATP-binding protein ZnuC</fullName>
        <ecNumber evidence="4">3.6.3.-</ecNumber>
    </submittedName>
</protein>
<dbReference type="KEGG" id="cpeg:CPELA_01400"/>
<evidence type="ECO:0000313" key="5">
    <source>
        <dbReference type="Proteomes" id="UP000288929"/>
    </source>
</evidence>
<dbReference type="PROSITE" id="PS50893">
    <property type="entry name" value="ABC_TRANSPORTER_2"/>
    <property type="match status" value="1"/>
</dbReference>
<dbReference type="PROSITE" id="PS00211">
    <property type="entry name" value="ABC_TRANSPORTER_1"/>
    <property type="match status" value="1"/>
</dbReference>
<evidence type="ECO:0000256" key="1">
    <source>
        <dbReference type="ARBA" id="ARBA00022448"/>
    </source>
</evidence>
<dbReference type="EMBL" id="CP035299">
    <property type="protein sequence ID" value="QAU51580.1"/>
    <property type="molecule type" value="Genomic_DNA"/>
</dbReference>
<accession>A0A410W6L4</accession>
<keyword evidence="1" id="KW-0813">Transport</keyword>
<evidence type="ECO:0000256" key="3">
    <source>
        <dbReference type="ARBA" id="ARBA00022840"/>
    </source>
</evidence>
<dbReference type="InterPro" id="IPR003593">
    <property type="entry name" value="AAA+_ATPase"/>
</dbReference>
<gene>
    <name evidence="4" type="primary">znuC</name>
    <name evidence="4" type="ORF">CPELA_01400</name>
</gene>
<dbReference type="AlphaFoldDB" id="A0A410W6L4"/>